<organism evidence="2 3">
    <name type="scientific">Sphingomonas canadensis</name>
    <dbReference type="NCBI Taxonomy" id="1219257"/>
    <lineage>
        <taxon>Bacteria</taxon>
        <taxon>Pseudomonadati</taxon>
        <taxon>Pseudomonadota</taxon>
        <taxon>Alphaproteobacteria</taxon>
        <taxon>Sphingomonadales</taxon>
        <taxon>Sphingomonadaceae</taxon>
        <taxon>Sphingomonas</taxon>
    </lineage>
</organism>
<feature type="transmembrane region" description="Helical" evidence="1">
    <location>
        <begin position="12"/>
        <end position="33"/>
    </location>
</feature>
<proteinExistence type="predicted"/>
<protein>
    <submittedName>
        <fullName evidence="2">Cell envelope integrity protein CreD</fullName>
    </submittedName>
</protein>
<feature type="transmembrane region" description="Helical" evidence="1">
    <location>
        <begin position="314"/>
        <end position="333"/>
    </location>
</feature>
<feature type="transmembrane region" description="Helical" evidence="1">
    <location>
        <begin position="417"/>
        <end position="436"/>
    </location>
</feature>
<sequence>MESAQNPLLKLLITSIVGAILAVPLFMVFLLVYDREKQSETARSSIAEGWGGPQRVAGPVIVLPFSRPETVTVKENGRDVTRTVTVKGELQLVPASLQADTALQPERRARSIYQTVVYGAELRGRARFMLPAADLARLQVDPATIAFDRAELRFGVSDPRALTQVGRLVVAGTPRAPQPGNGPAATGGAGFFVPLDAAALREGAIDAEFQLGFRGHTELTLVPRAGQTEWTVRSSWPHPSFTGGFLPESPRIDGTGFAATYRISNLALGATLLTRIGDPAPAGQAGAAEPPADARVTLVQPVDVYSQVTRAAKYGFLFIGFTFLAFLMFDVVGGHRVSPVEYLLVGAGLVLFFVMLLAMAEVIGFATAYLAAAGAIVALLTAYSAAVLRSWGRALLVALLLAGLYGALYVLLSLEAYSLLIGSGLLFLALAAVMYLTRNLEWNAREVQEAHPAAA</sequence>
<reference evidence="3" key="1">
    <citation type="journal article" date="2019" name="Int. J. Syst. Evol. Microbiol.">
        <title>The Global Catalogue of Microorganisms (GCM) 10K type strain sequencing project: providing services to taxonomists for standard genome sequencing and annotation.</title>
        <authorList>
            <consortium name="The Broad Institute Genomics Platform"/>
            <consortium name="The Broad Institute Genome Sequencing Center for Infectious Disease"/>
            <person name="Wu L."/>
            <person name="Ma J."/>
        </authorList>
    </citation>
    <scope>NUCLEOTIDE SEQUENCE [LARGE SCALE GENOMIC DNA]</scope>
    <source>
        <strain evidence="3">CCUG 62982</strain>
    </source>
</reference>
<feature type="transmembrane region" description="Helical" evidence="1">
    <location>
        <begin position="340"/>
        <end position="360"/>
    </location>
</feature>
<dbReference type="PANTHER" id="PTHR30092">
    <property type="entry name" value="INNER MEMBRANE PROTEIN CRED"/>
    <property type="match status" value="1"/>
</dbReference>
<dbReference type="PANTHER" id="PTHR30092:SF0">
    <property type="entry name" value="INNER MEMBRANE PROTEIN CRED"/>
    <property type="match status" value="1"/>
</dbReference>
<dbReference type="Pfam" id="PF06123">
    <property type="entry name" value="CreD"/>
    <property type="match status" value="1"/>
</dbReference>
<dbReference type="PIRSF" id="PIRSF004548">
    <property type="entry name" value="CreD"/>
    <property type="match status" value="1"/>
</dbReference>
<keyword evidence="1" id="KW-1133">Transmembrane helix</keyword>
<dbReference type="RefSeq" id="WP_264942944.1">
    <property type="nucleotide sequence ID" value="NZ_JAPDRA010000001.1"/>
</dbReference>
<evidence type="ECO:0000256" key="1">
    <source>
        <dbReference type="SAM" id="Phobius"/>
    </source>
</evidence>
<feature type="transmembrane region" description="Helical" evidence="1">
    <location>
        <begin position="394"/>
        <end position="411"/>
    </location>
</feature>
<gene>
    <name evidence="2" type="primary">creD</name>
    <name evidence="2" type="ORF">ACFQ1E_00300</name>
</gene>
<dbReference type="EMBL" id="JBHTJG010000001">
    <property type="protein sequence ID" value="MFD0944769.1"/>
    <property type="molecule type" value="Genomic_DNA"/>
</dbReference>
<evidence type="ECO:0000313" key="2">
    <source>
        <dbReference type="EMBL" id="MFD0944769.1"/>
    </source>
</evidence>
<keyword evidence="1" id="KW-0472">Membrane</keyword>
<accession>A0ABW3H657</accession>
<feature type="transmembrane region" description="Helical" evidence="1">
    <location>
        <begin position="366"/>
        <end position="387"/>
    </location>
</feature>
<evidence type="ECO:0000313" key="3">
    <source>
        <dbReference type="Proteomes" id="UP001596977"/>
    </source>
</evidence>
<keyword evidence="3" id="KW-1185">Reference proteome</keyword>
<dbReference type="InterPro" id="IPR010364">
    <property type="entry name" value="Uncharacterised_IM_CreD"/>
</dbReference>
<keyword evidence="1" id="KW-0812">Transmembrane</keyword>
<dbReference type="NCBIfam" id="NF008712">
    <property type="entry name" value="PRK11715.1-1"/>
    <property type="match status" value="1"/>
</dbReference>
<comment type="caution">
    <text evidence="2">The sequence shown here is derived from an EMBL/GenBank/DDBJ whole genome shotgun (WGS) entry which is preliminary data.</text>
</comment>
<dbReference type="Proteomes" id="UP001596977">
    <property type="component" value="Unassembled WGS sequence"/>
</dbReference>
<name>A0ABW3H657_9SPHN</name>